<evidence type="ECO:0000259" key="1">
    <source>
        <dbReference type="Pfam" id="PF04149"/>
    </source>
</evidence>
<keyword evidence="3" id="KW-1185">Reference proteome</keyword>
<organism evidence="2 3">
    <name type="scientific">Micromonospora qiuiae</name>
    <dbReference type="NCBI Taxonomy" id="502268"/>
    <lineage>
        <taxon>Bacteria</taxon>
        <taxon>Bacillati</taxon>
        <taxon>Actinomycetota</taxon>
        <taxon>Actinomycetes</taxon>
        <taxon>Micromonosporales</taxon>
        <taxon>Micromonosporaceae</taxon>
        <taxon>Micromonospora</taxon>
    </lineage>
</organism>
<name>A0ABQ4J5A0_9ACTN</name>
<dbReference type="InterPro" id="IPR007278">
    <property type="entry name" value="DUF397"/>
</dbReference>
<evidence type="ECO:0000313" key="2">
    <source>
        <dbReference type="EMBL" id="GIJ25348.1"/>
    </source>
</evidence>
<evidence type="ECO:0000313" key="3">
    <source>
        <dbReference type="Proteomes" id="UP000653076"/>
    </source>
</evidence>
<sequence length="65" mass="6973">MEVSRAVWRKSTRSGSSGSCVEVADNLPNAIAVRDSKDRRGPVLSFTADQWTGFVQGIKGGTFNA</sequence>
<gene>
    <name evidence="2" type="ORF">Vqi01_05100</name>
</gene>
<accession>A0ABQ4J5A0</accession>
<reference evidence="2 3" key="1">
    <citation type="submission" date="2021-01" db="EMBL/GenBank/DDBJ databases">
        <title>Whole genome shotgun sequence of Verrucosispora qiuiae NBRC 106684.</title>
        <authorList>
            <person name="Komaki H."/>
            <person name="Tamura T."/>
        </authorList>
    </citation>
    <scope>NUCLEOTIDE SEQUENCE [LARGE SCALE GENOMIC DNA]</scope>
    <source>
        <strain evidence="2 3">NBRC 106684</strain>
    </source>
</reference>
<proteinExistence type="predicted"/>
<dbReference type="Pfam" id="PF04149">
    <property type="entry name" value="DUF397"/>
    <property type="match status" value="1"/>
</dbReference>
<dbReference type="Proteomes" id="UP000653076">
    <property type="component" value="Unassembled WGS sequence"/>
</dbReference>
<protein>
    <submittedName>
        <fullName evidence="2">DUF397 domain-containing protein</fullName>
    </submittedName>
</protein>
<feature type="domain" description="DUF397" evidence="1">
    <location>
        <begin position="6"/>
        <end position="59"/>
    </location>
</feature>
<comment type="caution">
    <text evidence="2">The sequence shown here is derived from an EMBL/GenBank/DDBJ whole genome shotgun (WGS) entry which is preliminary data.</text>
</comment>
<dbReference type="EMBL" id="BOPC01000007">
    <property type="protein sequence ID" value="GIJ25348.1"/>
    <property type="molecule type" value="Genomic_DNA"/>
</dbReference>